<dbReference type="Proteomes" id="UP000027135">
    <property type="component" value="Unassembled WGS sequence"/>
</dbReference>
<evidence type="ECO:0000313" key="2">
    <source>
        <dbReference type="EMBL" id="KDR16518.1"/>
    </source>
</evidence>
<sequence>MNVRHYNAHNYLSAADLSLPMFEDSDKINAIYHLNQLDEFMKLKGVPESLKLAIALKSISDPVAKQWMSAVAHTLNDYEQFKVAFTKTFWSKTTQSRVKCSIYQDKYEKQSNLSMSGHLIKYAVLASYLGMSDAEFIDAIKLHYPVNIQRCLVGVPLTTVQEAIDVLKRLEMLEFNEAGSKTNIRATYHQNYNPDKRQNQNHQYVRQTYNDRRQNYSGYSHSNRNGNNNGRGAYFSRDREDDNRNKHEGSSLNPGAPPYHSPTRQTDSKKSQGPSELPALN</sequence>
<feature type="region of interest" description="Disordered" evidence="1">
    <location>
        <begin position="214"/>
        <end position="281"/>
    </location>
</feature>
<dbReference type="InParanoid" id="A0A067R347"/>
<dbReference type="eggNOG" id="ENOG502SFX0">
    <property type="taxonomic scope" value="Eukaryota"/>
</dbReference>
<organism evidence="2 3">
    <name type="scientific">Zootermopsis nevadensis</name>
    <name type="common">Dampwood termite</name>
    <dbReference type="NCBI Taxonomy" id="136037"/>
    <lineage>
        <taxon>Eukaryota</taxon>
        <taxon>Metazoa</taxon>
        <taxon>Ecdysozoa</taxon>
        <taxon>Arthropoda</taxon>
        <taxon>Hexapoda</taxon>
        <taxon>Insecta</taxon>
        <taxon>Pterygota</taxon>
        <taxon>Neoptera</taxon>
        <taxon>Polyneoptera</taxon>
        <taxon>Dictyoptera</taxon>
        <taxon>Blattodea</taxon>
        <taxon>Blattoidea</taxon>
        <taxon>Termitoidae</taxon>
        <taxon>Termopsidae</taxon>
        <taxon>Zootermopsis</taxon>
    </lineage>
</organism>
<dbReference type="EMBL" id="KK852789">
    <property type="protein sequence ID" value="KDR16518.1"/>
    <property type="molecule type" value="Genomic_DNA"/>
</dbReference>
<dbReference type="STRING" id="136037.A0A067R347"/>
<evidence type="ECO:0000313" key="3">
    <source>
        <dbReference type="Proteomes" id="UP000027135"/>
    </source>
</evidence>
<protein>
    <submittedName>
        <fullName evidence="2">Uncharacterized protein</fullName>
    </submittedName>
</protein>
<accession>A0A067R347</accession>
<dbReference type="AlphaFoldDB" id="A0A067R347"/>
<dbReference type="OMA" id="HWARINS"/>
<feature type="compositionally biased region" description="Low complexity" evidence="1">
    <location>
        <begin position="215"/>
        <end position="232"/>
    </location>
</feature>
<evidence type="ECO:0000256" key="1">
    <source>
        <dbReference type="SAM" id="MobiDB-lite"/>
    </source>
</evidence>
<reference evidence="2 3" key="1">
    <citation type="journal article" date="2014" name="Nat. Commun.">
        <title>Molecular traces of alternative social organization in a termite genome.</title>
        <authorList>
            <person name="Terrapon N."/>
            <person name="Li C."/>
            <person name="Robertson H.M."/>
            <person name="Ji L."/>
            <person name="Meng X."/>
            <person name="Booth W."/>
            <person name="Chen Z."/>
            <person name="Childers C.P."/>
            <person name="Glastad K.M."/>
            <person name="Gokhale K."/>
            <person name="Gowin J."/>
            <person name="Gronenberg W."/>
            <person name="Hermansen R.A."/>
            <person name="Hu H."/>
            <person name="Hunt B.G."/>
            <person name="Huylmans A.K."/>
            <person name="Khalil S.M."/>
            <person name="Mitchell R.D."/>
            <person name="Munoz-Torres M.C."/>
            <person name="Mustard J.A."/>
            <person name="Pan H."/>
            <person name="Reese J.T."/>
            <person name="Scharf M.E."/>
            <person name="Sun F."/>
            <person name="Vogel H."/>
            <person name="Xiao J."/>
            <person name="Yang W."/>
            <person name="Yang Z."/>
            <person name="Yang Z."/>
            <person name="Zhou J."/>
            <person name="Zhu J."/>
            <person name="Brent C.S."/>
            <person name="Elsik C.G."/>
            <person name="Goodisman M.A."/>
            <person name="Liberles D.A."/>
            <person name="Roe R.M."/>
            <person name="Vargo E.L."/>
            <person name="Vilcinskas A."/>
            <person name="Wang J."/>
            <person name="Bornberg-Bauer E."/>
            <person name="Korb J."/>
            <person name="Zhang G."/>
            <person name="Liebig J."/>
        </authorList>
    </citation>
    <scope>NUCLEOTIDE SEQUENCE [LARGE SCALE GENOMIC DNA]</scope>
    <source>
        <tissue evidence="2">Whole organism</tissue>
    </source>
</reference>
<keyword evidence="3" id="KW-1185">Reference proteome</keyword>
<name>A0A067R347_ZOONE</name>
<gene>
    <name evidence="2" type="ORF">L798_09953</name>
</gene>
<feature type="compositionally biased region" description="Basic and acidic residues" evidence="1">
    <location>
        <begin position="236"/>
        <end position="249"/>
    </location>
</feature>
<proteinExistence type="predicted"/>